<dbReference type="RefSeq" id="WP_317489226.1">
    <property type="nucleotide sequence ID" value="NZ_CP136051.1"/>
</dbReference>
<feature type="chain" id="PRO_5045151919" evidence="1">
    <location>
        <begin position="23"/>
        <end position="230"/>
    </location>
</feature>
<feature type="signal peptide" evidence="1">
    <location>
        <begin position="1"/>
        <end position="22"/>
    </location>
</feature>
<sequence length="230" mass="25740">MLKSTASQLLFSLLLLPAVSWAQDEDWRPSAVRVGADVFGLAKTALTDGYNRQEIQADIDLNKYFFVLDLGREEIDNSAEGFTHTTNGTFYRAGVDVNLTPYNPNKDVVFFGLRYAHATFDESLAFDYAVPYWGPASVDVANVGLNAHWIEAVFGMKVKVWKQFYMGYTLRGKFGQKTKGAETLIPYAVPGYGVVTSGGNFGFGYHIYYKLAFRDKAVPLRPKDSKKKLK</sequence>
<gene>
    <name evidence="2" type="ORF">RT717_25875</name>
</gene>
<keyword evidence="3" id="KW-1185">Reference proteome</keyword>
<name>A0ABZ0IPK6_9BACT</name>
<accession>A0ABZ0IPK6</accession>
<organism evidence="2 3">
    <name type="scientific">Imperialibacter roseus</name>
    <dbReference type="NCBI Taxonomy" id="1324217"/>
    <lineage>
        <taxon>Bacteria</taxon>
        <taxon>Pseudomonadati</taxon>
        <taxon>Bacteroidota</taxon>
        <taxon>Cytophagia</taxon>
        <taxon>Cytophagales</taxon>
        <taxon>Flammeovirgaceae</taxon>
        <taxon>Imperialibacter</taxon>
    </lineage>
</organism>
<dbReference type="EMBL" id="CP136051">
    <property type="protein sequence ID" value="WOK06506.1"/>
    <property type="molecule type" value="Genomic_DNA"/>
</dbReference>
<keyword evidence="1" id="KW-0732">Signal</keyword>
<protein>
    <submittedName>
        <fullName evidence="2">DUF6048 family protein</fullName>
    </submittedName>
</protein>
<dbReference type="Pfam" id="PF19515">
    <property type="entry name" value="DUF6048"/>
    <property type="match status" value="1"/>
</dbReference>
<evidence type="ECO:0000313" key="2">
    <source>
        <dbReference type="EMBL" id="WOK06506.1"/>
    </source>
</evidence>
<dbReference type="InterPro" id="IPR046111">
    <property type="entry name" value="DUF6048"/>
</dbReference>
<evidence type="ECO:0000256" key="1">
    <source>
        <dbReference type="SAM" id="SignalP"/>
    </source>
</evidence>
<dbReference type="Proteomes" id="UP001302349">
    <property type="component" value="Chromosome"/>
</dbReference>
<proteinExistence type="predicted"/>
<evidence type="ECO:0000313" key="3">
    <source>
        <dbReference type="Proteomes" id="UP001302349"/>
    </source>
</evidence>
<reference evidence="2 3" key="1">
    <citation type="journal article" date="2023" name="Microbiol. Resour. Announc.">
        <title>Complete Genome Sequence of Imperialibacter roseus strain P4T.</title>
        <authorList>
            <person name="Tizabi D.R."/>
            <person name="Bachvaroff T."/>
            <person name="Hill R.T."/>
        </authorList>
    </citation>
    <scope>NUCLEOTIDE SEQUENCE [LARGE SCALE GENOMIC DNA]</scope>
    <source>
        <strain evidence="2 3">P4T</strain>
    </source>
</reference>